<gene>
    <name evidence="1" type="ORF">AMAG_10741</name>
</gene>
<evidence type="ECO:0000313" key="2">
    <source>
        <dbReference type="Proteomes" id="UP000054350"/>
    </source>
</evidence>
<dbReference type="SUPFAM" id="SSF52047">
    <property type="entry name" value="RNI-like"/>
    <property type="match status" value="1"/>
</dbReference>
<keyword evidence="2" id="KW-1185">Reference proteome</keyword>
<reference evidence="2" key="2">
    <citation type="submission" date="2009-11" db="EMBL/GenBank/DDBJ databases">
        <title>The Genome Sequence of Allomyces macrogynus strain ATCC 38327.</title>
        <authorList>
            <consortium name="The Broad Institute Genome Sequencing Platform"/>
            <person name="Russ C."/>
            <person name="Cuomo C."/>
            <person name="Shea T."/>
            <person name="Young S.K."/>
            <person name="Zeng Q."/>
            <person name="Koehrsen M."/>
            <person name="Haas B."/>
            <person name="Borodovsky M."/>
            <person name="Guigo R."/>
            <person name="Alvarado L."/>
            <person name="Berlin A."/>
            <person name="Borenstein D."/>
            <person name="Chen Z."/>
            <person name="Engels R."/>
            <person name="Freedman E."/>
            <person name="Gellesch M."/>
            <person name="Goldberg J."/>
            <person name="Griggs A."/>
            <person name="Gujja S."/>
            <person name="Heiman D."/>
            <person name="Hepburn T."/>
            <person name="Howarth C."/>
            <person name="Jen D."/>
            <person name="Larson L."/>
            <person name="Lewis B."/>
            <person name="Mehta T."/>
            <person name="Park D."/>
            <person name="Pearson M."/>
            <person name="Roberts A."/>
            <person name="Saif S."/>
            <person name="Shenoy N."/>
            <person name="Sisk P."/>
            <person name="Stolte C."/>
            <person name="Sykes S."/>
            <person name="Walk T."/>
            <person name="White J."/>
            <person name="Yandava C."/>
            <person name="Burger G."/>
            <person name="Gray M.W."/>
            <person name="Holland P.W.H."/>
            <person name="King N."/>
            <person name="Lang F.B.F."/>
            <person name="Roger A.J."/>
            <person name="Ruiz-Trillo I."/>
            <person name="Lander E."/>
            <person name="Nusbaum C."/>
        </authorList>
    </citation>
    <scope>NUCLEOTIDE SEQUENCE [LARGE SCALE GENOMIC DNA]</scope>
    <source>
        <strain evidence="2">ATCC 38327</strain>
    </source>
</reference>
<dbReference type="OrthoDB" id="1517790at2759"/>
<evidence type="ECO:0000313" key="1">
    <source>
        <dbReference type="EMBL" id="KNE65081.1"/>
    </source>
</evidence>
<dbReference type="AlphaFoldDB" id="A0A0L0SRF6"/>
<proteinExistence type="predicted"/>
<organism evidence="1 2">
    <name type="scientific">Allomyces macrogynus (strain ATCC 38327)</name>
    <name type="common">Allomyces javanicus var. macrogynus</name>
    <dbReference type="NCBI Taxonomy" id="578462"/>
    <lineage>
        <taxon>Eukaryota</taxon>
        <taxon>Fungi</taxon>
        <taxon>Fungi incertae sedis</taxon>
        <taxon>Blastocladiomycota</taxon>
        <taxon>Blastocladiomycetes</taxon>
        <taxon>Blastocladiales</taxon>
        <taxon>Blastocladiaceae</taxon>
        <taxon>Allomyces</taxon>
    </lineage>
</organism>
<name>A0A0L0SRF6_ALLM3</name>
<dbReference type="EMBL" id="GG745346">
    <property type="protein sequence ID" value="KNE65081.1"/>
    <property type="molecule type" value="Genomic_DNA"/>
</dbReference>
<accession>A0A0L0SRF6</accession>
<dbReference type="Proteomes" id="UP000054350">
    <property type="component" value="Unassembled WGS sequence"/>
</dbReference>
<sequence>MTLTRLTLEFECEVGRYPDDVGGGCRPVLTRAPRSMTALQDFVQVFLRVEDVIPVIDALSWRTASVDAAPMRQITLGLIVPKEAPAGEVRPPSRDGFVVAHLDIAMKEWENWDPVSKYVHTMLSTLQAPTLSLCVALPRWTKDSVRDLVDALVSPTLQDLKLTVSGTMSPPETIVMAMSGSRCFPLTALDAAALPLKLTSLSLTRCLPSRVLARLVDKGWALPHTLTRISLADKDLTAHDLMLLQPLLPTGLLHLDLSTNKIHTLVTLLPSKLRTLILAFNPTLSDELFPQLWILSLPNTLRMLGGPSCRLTRV</sequence>
<reference evidence="1 2" key="1">
    <citation type="submission" date="2009-11" db="EMBL/GenBank/DDBJ databases">
        <title>Annotation of Allomyces macrogynus ATCC 38327.</title>
        <authorList>
            <consortium name="The Broad Institute Genome Sequencing Platform"/>
            <person name="Russ C."/>
            <person name="Cuomo C."/>
            <person name="Burger G."/>
            <person name="Gray M.W."/>
            <person name="Holland P.W.H."/>
            <person name="King N."/>
            <person name="Lang F.B.F."/>
            <person name="Roger A.J."/>
            <person name="Ruiz-Trillo I."/>
            <person name="Young S.K."/>
            <person name="Zeng Q."/>
            <person name="Gargeya S."/>
            <person name="Fitzgerald M."/>
            <person name="Haas B."/>
            <person name="Abouelleil A."/>
            <person name="Alvarado L."/>
            <person name="Arachchi H.M."/>
            <person name="Berlin A."/>
            <person name="Chapman S.B."/>
            <person name="Gearin G."/>
            <person name="Goldberg J."/>
            <person name="Griggs A."/>
            <person name="Gujja S."/>
            <person name="Hansen M."/>
            <person name="Heiman D."/>
            <person name="Howarth C."/>
            <person name="Larimer J."/>
            <person name="Lui A."/>
            <person name="MacDonald P.J.P."/>
            <person name="McCowen C."/>
            <person name="Montmayeur A."/>
            <person name="Murphy C."/>
            <person name="Neiman D."/>
            <person name="Pearson M."/>
            <person name="Priest M."/>
            <person name="Roberts A."/>
            <person name="Saif S."/>
            <person name="Shea T."/>
            <person name="Sisk P."/>
            <person name="Stolte C."/>
            <person name="Sykes S."/>
            <person name="Wortman J."/>
            <person name="Nusbaum C."/>
            <person name="Birren B."/>
        </authorList>
    </citation>
    <scope>NUCLEOTIDE SEQUENCE [LARGE SCALE GENOMIC DNA]</scope>
    <source>
        <strain evidence="1 2">ATCC 38327</strain>
    </source>
</reference>
<dbReference type="InterPro" id="IPR032675">
    <property type="entry name" value="LRR_dom_sf"/>
</dbReference>
<dbReference type="VEuPathDB" id="FungiDB:AMAG_10741"/>
<dbReference type="Gene3D" id="3.80.10.10">
    <property type="entry name" value="Ribonuclease Inhibitor"/>
    <property type="match status" value="1"/>
</dbReference>
<protein>
    <submittedName>
        <fullName evidence="1">Uncharacterized protein</fullName>
    </submittedName>
</protein>